<dbReference type="Gene3D" id="1.10.340.30">
    <property type="entry name" value="Hypothetical protein, domain 2"/>
    <property type="match status" value="1"/>
</dbReference>
<dbReference type="GO" id="GO:0046872">
    <property type="term" value="F:metal ion binding"/>
    <property type="evidence" value="ECO:0007669"/>
    <property type="project" value="UniProtKB-UniRule"/>
</dbReference>
<evidence type="ECO:0000313" key="16">
    <source>
        <dbReference type="EMBL" id="QDU81301.1"/>
    </source>
</evidence>
<evidence type="ECO:0000256" key="8">
    <source>
        <dbReference type="ARBA" id="ARBA00022763"/>
    </source>
</evidence>
<comment type="similarity">
    <text evidence="3 14">Belongs to the Nth/MutY family.</text>
</comment>
<dbReference type="CDD" id="cd00056">
    <property type="entry name" value="ENDO3c"/>
    <property type="match status" value="1"/>
</dbReference>
<dbReference type="GO" id="GO:0000701">
    <property type="term" value="F:purine-specific mismatch base pair DNA N-glycosylase activity"/>
    <property type="evidence" value="ECO:0007669"/>
    <property type="project" value="UniProtKB-EC"/>
</dbReference>
<dbReference type="InterPro" id="IPR015797">
    <property type="entry name" value="NUDIX_hydrolase-like_dom_sf"/>
</dbReference>
<dbReference type="PROSITE" id="PS01155">
    <property type="entry name" value="ENDONUCLEASE_III_2"/>
    <property type="match status" value="1"/>
</dbReference>
<keyword evidence="12" id="KW-0234">DNA repair</keyword>
<dbReference type="GO" id="GO:0006298">
    <property type="term" value="P:mismatch repair"/>
    <property type="evidence" value="ECO:0007669"/>
    <property type="project" value="TreeGrafter"/>
</dbReference>
<dbReference type="Pfam" id="PF00633">
    <property type="entry name" value="HHH"/>
    <property type="match status" value="1"/>
</dbReference>
<dbReference type="Pfam" id="PF14815">
    <property type="entry name" value="NUDIX_4"/>
    <property type="match status" value="1"/>
</dbReference>
<evidence type="ECO:0000256" key="10">
    <source>
        <dbReference type="ARBA" id="ARBA00023004"/>
    </source>
</evidence>
<evidence type="ECO:0000256" key="2">
    <source>
        <dbReference type="ARBA" id="ARBA00002933"/>
    </source>
</evidence>
<dbReference type="Proteomes" id="UP000317178">
    <property type="component" value="Chromosome"/>
</dbReference>
<dbReference type="EMBL" id="CP036281">
    <property type="protein sequence ID" value="QDU81301.1"/>
    <property type="molecule type" value="Genomic_DNA"/>
</dbReference>
<protein>
    <recommendedName>
        <fullName evidence="5 14">Adenine DNA glycosylase</fullName>
        <ecNumber evidence="4 14">3.2.2.31</ecNumber>
    </recommendedName>
</protein>
<keyword evidence="9 16" id="KW-0378">Hydrolase</keyword>
<dbReference type="EC" id="3.2.2.31" evidence="4 14"/>
<keyword evidence="10 14" id="KW-0408">Iron</keyword>
<dbReference type="InterPro" id="IPR005760">
    <property type="entry name" value="A/G_AdeGlyc_MutY"/>
</dbReference>
<keyword evidence="8 14" id="KW-0227">DNA damage</keyword>
<sequence length="385" mass="44660">MDEFNWQRMRRRTRSWFQKHQRATLPWRESQNPYYIWVSEIMLQQTTVATVRSYFERFIKAFPTVHDLAKAEEAAVLKLWEGLGYYSRARNLRKAAQQLVEESDGVFPSEPQDLQKLPGIGRYTAGAIASIAFNLRAPIVEANTLRLYSRLLAYKGDPRSKAGQDLLWKFAEDVLPNKDVGNFNLAMMDIGSLVCKPVAPNCPGCPLQMDCRAFARKQQHEIPMKPVKPEITYTMDGAVVLWKEGRLALRQYAPGERWVGLWDFPRFSLDEGLKQAGIERTDGHIGHLDVSQTRKLLDVVEQEFLQRFDLTIRADELLTRMKHTVTRYRIQLMCVEAQVDTRDLEKEDDLTWILPEQLEQYPFSTTGRKLASLIEKRQGDKFLFD</sequence>
<comment type="catalytic activity">
    <reaction evidence="1 14">
        <text>Hydrolyzes free adenine bases from 7,8-dihydro-8-oxoguanine:adenine mismatched double-stranded DNA, leaving an apurinic site.</text>
        <dbReference type="EC" id="3.2.2.31"/>
    </reaction>
</comment>
<keyword evidence="11" id="KW-0411">Iron-sulfur</keyword>
<dbReference type="GO" id="GO:0006284">
    <property type="term" value="P:base-excision repair"/>
    <property type="evidence" value="ECO:0007669"/>
    <property type="project" value="UniProtKB-UniRule"/>
</dbReference>
<comment type="cofactor">
    <cofactor evidence="14">
        <name>[4Fe-4S] cluster</name>
        <dbReference type="ChEBI" id="CHEBI:49883"/>
    </cofactor>
    <text evidence="14">Binds 1 [4Fe-4S] cluster.</text>
</comment>
<dbReference type="SUPFAM" id="SSF55811">
    <property type="entry name" value="Nudix"/>
    <property type="match status" value="1"/>
</dbReference>
<dbReference type="PANTHER" id="PTHR42944:SF1">
    <property type="entry name" value="ADENINE DNA GLYCOSYLASE"/>
    <property type="match status" value="1"/>
</dbReference>
<dbReference type="InterPro" id="IPR011257">
    <property type="entry name" value="DNA_glycosylase"/>
</dbReference>
<dbReference type="PANTHER" id="PTHR42944">
    <property type="entry name" value="ADENINE DNA GLYCOSYLASE"/>
    <property type="match status" value="1"/>
</dbReference>
<reference evidence="16 17" key="1">
    <citation type="submission" date="2019-02" db="EMBL/GenBank/DDBJ databases">
        <title>Deep-cultivation of Planctomycetes and their phenomic and genomic characterization uncovers novel biology.</title>
        <authorList>
            <person name="Wiegand S."/>
            <person name="Jogler M."/>
            <person name="Boedeker C."/>
            <person name="Pinto D."/>
            <person name="Vollmers J."/>
            <person name="Rivas-Marin E."/>
            <person name="Kohn T."/>
            <person name="Peeters S.H."/>
            <person name="Heuer A."/>
            <person name="Rast P."/>
            <person name="Oberbeckmann S."/>
            <person name="Bunk B."/>
            <person name="Jeske O."/>
            <person name="Meyerdierks A."/>
            <person name="Storesund J.E."/>
            <person name="Kallscheuer N."/>
            <person name="Luecker S."/>
            <person name="Lage O.M."/>
            <person name="Pohl T."/>
            <person name="Merkel B.J."/>
            <person name="Hornburger P."/>
            <person name="Mueller R.-W."/>
            <person name="Bruemmer F."/>
            <person name="Labrenz M."/>
            <person name="Spormann A.M."/>
            <person name="Op den Camp H."/>
            <person name="Overmann J."/>
            <person name="Amann R."/>
            <person name="Jetten M.S.M."/>
            <person name="Mascher T."/>
            <person name="Medema M.H."/>
            <person name="Devos D.P."/>
            <person name="Kaster A.-K."/>
            <person name="Ovreas L."/>
            <person name="Rohde M."/>
            <person name="Galperin M.Y."/>
            <person name="Jogler C."/>
        </authorList>
    </citation>
    <scope>NUCLEOTIDE SEQUENCE [LARGE SCALE GENOMIC DNA]</scope>
    <source>
        <strain evidence="16 17">Pla110</strain>
    </source>
</reference>
<dbReference type="InterPro" id="IPR029119">
    <property type="entry name" value="MutY_C"/>
</dbReference>
<comment type="function">
    <text evidence="2">Adenine glycosylase active on G-A mispairs. MutY also corrects error-prone DNA synthesis past GO lesions which are due to the oxidatively damaged form of guanine: 7,8-dihydro-8-oxoguanine (8-oxo-dGTP).</text>
</comment>
<evidence type="ECO:0000256" key="7">
    <source>
        <dbReference type="ARBA" id="ARBA00022723"/>
    </source>
</evidence>
<evidence type="ECO:0000256" key="3">
    <source>
        <dbReference type="ARBA" id="ARBA00008343"/>
    </source>
</evidence>
<evidence type="ECO:0000256" key="9">
    <source>
        <dbReference type="ARBA" id="ARBA00022801"/>
    </source>
</evidence>
<evidence type="ECO:0000256" key="6">
    <source>
        <dbReference type="ARBA" id="ARBA00022485"/>
    </source>
</evidence>
<dbReference type="InterPro" id="IPR004036">
    <property type="entry name" value="Endonuclease-III-like_CS2"/>
</dbReference>
<evidence type="ECO:0000256" key="4">
    <source>
        <dbReference type="ARBA" id="ARBA00012045"/>
    </source>
</evidence>
<dbReference type="GO" id="GO:0032357">
    <property type="term" value="F:oxidized purine DNA binding"/>
    <property type="evidence" value="ECO:0007669"/>
    <property type="project" value="TreeGrafter"/>
</dbReference>
<dbReference type="SMART" id="SM00478">
    <property type="entry name" value="ENDO3c"/>
    <property type="match status" value="1"/>
</dbReference>
<dbReference type="InterPro" id="IPR044298">
    <property type="entry name" value="MIG/MutY"/>
</dbReference>
<accession>A0A518CPZ7</accession>
<dbReference type="FunFam" id="1.10.340.30:FF:000002">
    <property type="entry name" value="Adenine DNA glycosylase"/>
    <property type="match status" value="1"/>
</dbReference>
<dbReference type="GO" id="GO:0034039">
    <property type="term" value="F:8-oxo-7,8-dihydroguanine DNA N-glycosylase activity"/>
    <property type="evidence" value="ECO:0007669"/>
    <property type="project" value="TreeGrafter"/>
</dbReference>
<evidence type="ECO:0000259" key="15">
    <source>
        <dbReference type="SMART" id="SM00478"/>
    </source>
</evidence>
<evidence type="ECO:0000313" key="17">
    <source>
        <dbReference type="Proteomes" id="UP000317178"/>
    </source>
</evidence>
<keyword evidence="13 14" id="KW-0326">Glycosidase</keyword>
<feature type="domain" description="HhH-GPD" evidence="15">
    <location>
        <begin position="42"/>
        <end position="193"/>
    </location>
</feature>
<dbReference type="GO" id="GO:0051539">
    <property type="term" value="F:4 iron, 4 sulfur cluster binding"/>
    <property type="evidence" value="ECO:0007669"/>
    <property type="project" value="UniProtKB-UniRule"/>
</dbReference>
<proteinExistence type="inferred from homology"/>
<evidence type="ECO:0000256" key="13">
    <source>
        <dbReference type="ARBA" id="ARBA00023295"/>
    </source>
</evidence>
<dbReference type="OrthoDB" id="9802365at2"/>
<dbReference type="InterPro" id="IPR023170">
    <property type="entry name" value="HhH_base_excis_C"/>
</dbReference>
<evidence type="ECO:0000256" key="14">
    <source>
        <dbReference type="RuleBase" id="RU365096"/>
    </source>
</evidence>
<dbReference type="Gene3D" id="1.10.1670.10">
    <property type="entry name" value="Helix-hairpin-Helix base-excision DNA repair enzymes (C-terminal)"/>
    <property type="match status" value="1"/>
</dbReference>
<keyword evidence="7" id="KW-0479">Metal-binding</keyword>
<evidence type="ECO:0000256" key="12">
    <source>
        <dbReference type="ARBA" id="ARBA00023204"/>
    </source>
</evidence>
<dbReference type="NCBIfam" id="TIGR01084">
    <property type="entry name" value="mutY"/>
    <property type="match status" value="1"/>
</dbReference>
<dbReference type="Gene3D" id="3.90.79.10">
    <property type="entry name" value="Nucleoside Triphosphate Pyrophosphohydrolase"/>
    <property type="match status" value="1"/>
</dbReference>
<gene>
    <name evidence="16" type="primary">mutY</name>
    <name evidence="16" type="ORF">Pla110_30420</name>
</gene>
<dbReference type="SUPFAM" id="SSF48150">
    <property type="entry name" value="DNA-glycosylase"/>
    <property type="match status" value="1"/>
</dbReference>
<dbReference type="RefSeq" id="WP_144996534.1">
    <property type="nucleotide sequence ID" value="NZ_CP036281.1"/>
</dbReference>
<dbReference type="GO" id="GO:0035485">
    <property type="term" value="F:adenine/guanine mispair binding"/>
    <property type="evidence" value="ECO:0007669"/>
    <property type="project" value="TreeGrafter"/>
</dbReference>
<keyword evidence="17" id="KW-1185">Reference proteome</keyword>
<dbReference type="AlphaFoldDB" id="A0A518CPZ7"/>
<evidence type="ECO:0000256" key="1">
    <source>
        <dbReference type="ARBA" id="ARBA00000843"/>
    </source>
</evidence>
<evidence type="ECO:0000256" key="11">
    <source>
        <dbReference type="ARBA" id="ARBA00023014"/>
    </source>
</evidence>
<dbReference type="InterPro" id="IPR000445">
    <property type="entry name" value="HhH_motif"/>
</dbReference>
<keyword evidence="6" id="KW-0004">4Fe-4S</keyword>
<evidence type="ECO:0000256" key="5">
    <source>
        <dbReference type="ARBA" id="ARBA00022023"/>
    </source>
</evidence>
<name>A0A518CPZ7_9PLAN</name>
<dbReference type="InterPro" id="IPR003265">
    <property type="entry name" value="HhH-GPD_domain"/>
</dbReference>
<dbReference type="CDD" id="cd03431">
    <property type="entry name" value="NUDIX_DNA_Glycosylase_C-MutY"/>
    <property type="match status" value="1"/>
</dbReference>
<dbReference type="Pfam" id="PF00730">
    <property type="entry name" value="HhH-GPD"/>
    <property type="match status" value="1"/>
</dbReference>
<organism evidence="16 17">
    <name type="scientific">Polystyrenella longa</name>
    <dbReference type="NCBI Taxonomy" id="2528007"/>
    <lineage>
        <taxon>Bacteria</taxon>
        <taxon>Pseudomonadati</taxon>
        <taxon>Planctomycetota</taxon>
        <taxon>Planctomycetia</taxon>
        <taxon>Planctomycetales</taxon>
        <taxon>Planctomycetaceae</taxon>
        <taxon>Polystyrenella</taxon>
    </lineage>
</organism>
<dbReference type="KEGG" id="plon:Pla110_30420"/>